<dbReference type="CDD" id="cd09871">
    <property type="entry name" value="PIN_MtVapC28-VapC30-like"/>
    <property type="match status" value="1"/>
</dbReference>
<comment type="caution">
    <text evidence="8">Lacks conserved residue(s) required for the propagation of feature annotation.</text>
</comment>
<organism evidence="10 11">
    <name type="scientific">Thiocapsa roseopersicina</name>
    <dbReference type="NCBI Taxonomy" id="1058"/>
    <lineage>
        <taxon>Bacteria</taxon>
        <taxon>Pseudomonadati</taxon>
        <taxon>Pseudomonadota</taxon>
        <taxon>Gammaproteobacteria</taxon>
        <taxon>Chromatiales</taxon>
        <taxon>Chromatiaceae</taxon>
        <taxon>Thiocapsa</taxon>
    </lineage>
</organism>
<evidence type="ECO:0000256" key="4">
    <source>
        <dbReference type="ARBA" id="ARBA00022723"/>
    </source>
</evidence>
<dbReference type="PANTHER" id="PTHR33653">
    <property type="entry name" value="RIBONUCLEASE VAPC2"/>
    <property type="match status" value="1"/>
</dbReference>
<gene>
    <name evidence="8" type="primary">vapC</name>
    <name evidence="10" type="ORF">SAMN05421783_12269</name>
</gene>
<dbReference type="Proteomes" id="UP000198816">
    <property type="component" value="Unassembled WGS sequence"/>
</dbReference>
<keyword evidence="8" id="KW-0800">Toxin</keyword>
<dbReference type="GO" id="GO:0016787">
    <property type="term" value="F:hydrolase activity"/>
    <property type="evidence" value="ECO:0007669"/>
    <property type="project" value="UniProtKB-KW"/>
</dbReference>
<keyword evidence="6 8" id="KW-0460">Magnesium</keyword>
<accession>A0A1H3B5D3</accession>
<feature type="domain" description="PIN" evidence="9">
    <location>
        <begin position="2"/>
        <end position="126"/>
    </location>
</feature>
<dbReference type="GO" id="GO:0004540">
    <property type="term" value="F:RNA nuclease activity"/>
    <property type="evidence" value="ECO:0007669"/>
    <property type="project" value="InterPro"/>
</dbReference>
<dbReference type="InterPro" id="IPR002716">
    <property type="entry name" value="PIN_dom"/>
</dbReference>
<protein>
    <recommendedName>
        <fullName evidence="8">Ribonuclease VapC</fullName>
        <shortName evidence="8">RNase VapC</shortName>
        <ecNumber evidence="8">3.1.-.-</ecNumber>
    </recommendedName>
    <alternativeName>
        <fullName evidence="8">Toxin VapC</fullName>
    </alternativeName>
</protein>
<evidence type="ECO:0000313" key="11">
    <source>
        <dbReference type="Proteomes" id="UP000198816"/>
    </source>
</evidence>
<dbReference type="EMBL" id="FNNZ01000022">
    <property type="protein sequence ID" value="SDX36269.1"/>
    <property type="molecule type" value="Genomic_DNA"/>
</dbReference>
<keyword evidence="5 8" id="KW-0378">Hydrolase</keyword>
<evidence type="ECO:0000256" key="1">
    <source>
        <dbReference type="ARBA" id="ARBA00001946"/>
    </source>
</evidence>
<evidence type="ECO:0000256" key="3">
    <source>
        <dbReference type="ARBA" id="ARBA00022722"/>
    </source>
</evidence>
<keyword evidence="11" id="KW-1185">Reference proteome</keyword>
<dbReference type="GO" id="GO:0000287">
    <property type="term" value="F:magnesium ion binding"/>
    <property type="evidence" value="ECO:0007669"/>
    <property type="project" value="UniProtKB-UniRule"/>
</dbReference>
<dbReference type="Gene3D" id="3.40.50.1010">
    <property type="entry name" value="5'-nuclease"/>
    <property type="match status" value="1"/>
</dbReference>
<reference evidence="11" key="1">
    <citation type="submission" date="2016-10" db="EMBL/GenBank/DDBJ databases">
        <authorList>
            <person name="Varghese N."/>
            <person name="Submissions S."/>
        </authorList>
    </citation>
    <scope>NUCLEOTIDE SEQUENCE [LARGE SCALE GENOMIC DNA]</scope>
    <source>
        <strain evidence="11">DSM 217</strain>
    </source>
</reference>
<sequence>MIVIGTSALVAIVFGEPEREAFVDIIQKAQRALISTPTALETRMVVHCRRGERAVVLVDDLLRLPMFELVAPGKAELQAAFAAFVAYGRGSGHPAGLNYGDLFSYALAKVRGLPLLFKGEDFSQTDILPVWRPAS</sequence>
<dbReference type="InterPro" id="IPR022907">
    <property type="entry name" value="VapC_family"/>
</dbReference>
<comment type="cofactor">
    <cofactor evidence="1 8">
        <name>Mg(2+)</name>
        <dbReference type="ChEBI" id="CHEBI:18420"/>
    </cofactor>
</comment>
<comment type="similarity">
    <text evidence="7 8">Belongs to the PINc/VapC protein family.</text>
</comment>
<dbReference type="HAMAP" id="MF_00265">
    <property type="entry name" value="VapC_Nob1"/>
    <property type="match status" value="1"/>
</dbReference>
<feature type="binding site" evidence="8">
    <location>
        <position position="101"/>
    </location>
    <ligand>
        <name>Mg(2+)</name>
        <dbReference type="ChEBI" id="CHEBI:18420"/>
    </ligand>
</feature>
<dbReference type="EC" id="3.1.-.-" evidence="8"/>
<dbReference type="PANTHER" id="PTHR33653:SF1">
    <property type="entry name" value="RIBONUCLEASE VAPC2"/>
    <property type="match status" value="1"/>
</dbReference>
<evidence type="ECO:0000256" key="7">
    <source>
        <dbReference type="ARBA" id="ARBA00038093"/>
    </source>
</evidence>
<dbReference type="InterPro" id="IPR029060">
    <property type="entry name" value="PIN-like_dom_sf"/>
</dbReference>
<dbReference type="SUPFAM" id="SSF88723">
    <property type="entry name" value="PIN domain-like"/>
    <property type="match status" value="1"/>
</dbReference>
<evidence type="ECO:0000259" key="9">
    <source>
        <dbReference type="Pfam" id="PF01850"/>
    </source>
</evidence>
<keyword evidence="3 8" id="KW-0540">Nuclease</keyword>
<dbReference type="Pfam" id="PF01850">
    <property type="entry name" value="PIN"/>
    <property type="match status" value="1"/>
</dbReference>
<evidence type="ECO:0000256" key="6">
    <source>
        <dbReference type="ARBA" id="ARBA00022842"/>
    </source>
</evidence>
<keyword evidence="4 8" id="KW-0479">Metal-binding</keyword>
<dbReference type="InterPro" id="IPR050556">
    <property type="entry name" value="Type_II_TA_system_RNase"/>
</dbReference>
<evidence type="ECO:0000313" key="10">
    <source>
        <dbReference type="EMBL" id="SDX36269.1"/>
    </source>
</evidence>
<dbReference type="AlphaFoldDB" id="A0A1H3B5D3"/>
<proteinExistence type="inferred from homology"/>
<dbReference type="STRING" id="1058.SAMN05421783_12269"/>
<evidence type="ECO:0000256" key="2">
    <source>
        <dbReference type="ARBA" id="ARBA00022649"/>
    </source>
</evidence>
<dbReference type="GO" id="GO:0090729">
    <property type="term" value="F:toxin activity"/>
    <property type="evidence" value="ECO:0007669"/>
    <property type="project" value="UniProtKB-KW"/>
</dbReference>
<keyword evidence="2 8" id="KW-1277">Toxin-antitoxin system</keyword>
<dbReference type="OrthoDB" id="32625at2"/>
<evidence type="ECO:0000256" key="5">
    <source>
        <dbReference type="ARBA" id="ARBA00022801"/>
    </source>
</evidence>
<comment type="function">
    <text evidence="8">Toxic component of a toxin-antitoxin (TA) system. An RNase.</text>
</comment>
<dbReference type="RefSeq" id="WP_093036136.1">
    <property type="nucleotide sequence ID" value="NZ_FNNZ01000022.1"/>
</dbReference>
<evidence type="ECO:0000256" key="8">
    <source>
        <dbReference type="HAMAP-Rule" id="MF_00265"/>
    </source>
</evidence>
<name>A0A1H3B5D3_THIRO</name>